<evidence type="ECO:0000313" key="1">
    <source>
        <dbReference type="EMBL" id="KAI6090417.1"/>
    </source>
</evidence>
<dbReference type="Proteomes" id="UP001497680">
    <property type="component" value="Unassembled WGS sequence"/>
</dbReference>
<comment type="caution">
    <text evidence="1">The sequence shown here is derived from an EMBL/GenBank/DDBJ whole genome shotgun (WGS) entry which is preliminary data.</text>
</comment>
<name>A0ACC0DCX0_9PEZI</name>
<gene>
    <name evidence="1" type="ORF">F4821DRAFT_229278</name>
</gene>
<keyword evidence="2" id="KW-1185">Reference proteome</keyword>
<proteinExistence type="predicted"/>
<organism evidence="1 2">
    <name type="scientific">Hypoxylon rubiginosum</name>
    <dbReference type="NCBI Taxonomy" id="110542"/>
    <lineage>
        <taxon>Eukaryota</taxon>
        <taxon>Fungi</taxon>
        <taxon>Dikarya</taxon>
        <taxon>Ascomycota</taxon>
        <taxon>Pezizomycotina</taxon>
        <taxon>Sordariomycetes</taxon>
        <taxon>Xylariomycetidae</taxon>
        <taxon>Xylariales</taxon>
        <taxon>Hypoxylaceae</taxon>
        <taxon>Hypoxylon</taxon>
    </lineage>
</organism>
<protein>
    <submittedName>
        <fullName evidence="1">Uncharacterized protein</fullName>
    </submittedName>
</protein>
<dbReference type="EMBL" id="MU394291">
    <property type="protein sequence ID" value="KAI6090417.1"/>
    <property type="molecule type" value="Genomic_DNA"/>
</dbReference>
<evidence type="ECO:0000313" key="2">
    <source>
        <dbReference type="Proteomes" id="UP001497680"/>
    </source>
</evidence>
<reference evidence="1 2" key="1">
    <citation type="journal article" date="2022" name="New Phytol.">
        <title>Ecological generalism drives hyperdiversity of secondary metabolite gene clusters in xylarialean endophytes.</title>
        <authorList>
            <person name="Franco M.E.E."/>
            <person name="Wisecaver J.H."/>
            <person name="Arnold A.E."/>
            <person name="Ju Y.M."/>
            <person name="Slot J.C."/>
            <person name="Ahrendt S."/>
            <person name="Moore L.P."/>
            <person name="Eastman K.E."/>
            <person name="Scott K."/>
            <person name="Konkel Z."/>
            <person name="Mondo S.J."/>
            <person name="Kuo A."/>
            <person name="Hayes R.D."/>
            <person name="Haridas S."/>
            <person name="Andreopoulos B."/>
            <person name="Riley R."/>
            <person name="LaButti K."/>
            <person name="Pangilinan J."/>
            <person name="Lipzen A."/>
            <person name="Amirebrahimi M."/>
            <person name="Yan J."/>
            <person name="Adam C."/>
            <person name="Keymanesh K."/>
            <person name="Ng V."/>
            <person name="Louie K."/>
            <person name="Northen T."/>
            <person name="Drula E."/>
            <person name="Henrissat B."/>
            <person name="Hsieh H.M."/>
            <person name="Youens-Clark K."/>
            <person name="Lutzoni F."/>
            <person name="Miadlikowska J."/>
            <person name="Eastwood D.C."/>
            <person name="Hamelin R.C."/>
            <person name="Grigoriev I.V."/>
            <person name="U'Ren J.M."/>
        </authorList>
    </citation>
    <scope>NUCLEOTIDE SEQUENCE [LARGE SCALE GENOMIC DNA]</scope>
    <source>
        <strain evidence="1 2">ER1909</strain>
    </source>
</reference>
<accession>A0ACC0DCX0</accession>
<sequence>MNGRDILGTAGFGMTTLLCYLPCLLSVAARLQGGGVRSIDYLCCPQRTVAVRVYINCLALILPGGVGLYWMACIILHNSDPWVWRHGFWRNKREREVLALSKQFEGWVELTPQTADATLI</sequence>